<keyword evidence="5 9" id="KW-0472">Membrane</keyword>
<feature type="region of interest" description="Disordered" evidence="8">
    <location>
        <begin position="1"/>
        <end position="32"/>
    </location>
</feature>
<evidence type="ECO:0000313" key="11">
    <source>
        <dbReference type="Proteomes" id="UP001287356"/>
    </source>
</evidence>
<evidence type="ECO:0000256" key="8">
    <source>
        <dbReference type="SAM" id="MobiDB-lite"/>
    </source>
</evidence>
<keyword evidence="3 9" id="KW-1133">Transmembrane helix</keyword>
<feature type="compositionally biased region" description="Low complexity" evidence="8">
    <location>
        <begin position="10"/>
        <end position="29"/>
    </location>
</feature>
<feature type="region of interest" description="Disordered" evidence="8">
    <location>
        <begin position="262"/>
        <end position="287"/>
    </location>
</feature>
<keyword evidence="4" id="KW-0843">Virulence</keyword>
<evidence type="ECO:0000256" key="2">
    <source>
        <dbReference type="ARBA" id="ARBA00022692"/>
    </source>
</evidence>
<evidence type="ECO:0000256" key="7">
    <source>
        <dbReference type="ARBA" id="ARBA00035112"/>
    </source>
</evidence>
<evidence type="ECO:0000256" key="5">
    <source>
        <dbReference type="ARBA" id="ARBA00023136"/>
    </source>
</evidence>
<keyword evidence="6" id="KW-0325">Glycoprotein</keyword>
<dbReference type="InterPro" id="IPR021765">
    <property type="entry name" value="UstYa-like"/>
</dbReference>
<comment type="subcellular location">
    <subcellularLocation>
        <location evidence="1">Membrane</location>
        <topology evidence="1">Single-pass membrane protein</topology>
    </subcellularLocation>
</comment>
<dbReference type="PANTHER" id="PTHR33365">
    <property type="entry name" value="YALI0B05434P"/>
    <property type="match status" value="1"/>
</dbReference>
<evidence type="ECO:0000256" key="1">
    <source>
        <dbReference type="ARBA" id="ARBA00004167"/>
    </source>
</evidence>
<sequence length="287" mass="31982">MLSSLEWDQHQQQQKAQLPGQGKRNNNNGRQRRRRRRLGWLLAAGGFAAANLLSALAGAAVGRWSWRAGGGGLDAVCAAHTSQYSPVLNDVGIKYGYRDFNGSFLKENAYRLPGSAAVDAAWDALGVNYRPGLIARDEGLRSGLTPAHVQRADKYGGGFFVNVEGLHHLHCLNLVRKALFYNYDYYKALGQHAFENGDHIVQLHVSHCLDTIRQVLMCHVETAVLGQVWYGSKEQPGAFPDFNTRHRCKNYDDVRRWAEARQEPPADALPDDYTAVPADDDVWPETP</sequence>
<dbReference type="Pfam" id="PF11807">
    <property type="entry name" value="UstYa"/>
    <property type="match status" value="1"/>
</dbReference>
<dbReference type="Proteomes" id="UP001287356">
    <property type="component" value="Unassembled WGS sequence"/>
</dbReference>
<evidence type="ECO:0000256" key="4">
    <source>
        <dbReference type="ARBA" id="ARBA00023026"/>
    </source>
</evidence>
<feature type="transmembrane region" description="Helical" evidence="9">
    <location>
        <begin position="38"/>
        <end position="61"/>
    </location>
</feature>
<name>A0AAE0KHQ7_9PEZI</name>
<evidence type="ECO:0000256" key="9">
    <source>
        <dbReference type="SAM" id="Phobius"/>
    </source>
</evidence>
<reference evidence="10" key="1">
    <citation type="journal article" date="2023" name="Mol. Phylogenet. Evol.">
        <title>Genome-scale phylogeny and comparative genomics of the fungal order Sordariales.</title>
        <authorList>
            <person name="Hensen N."/>
            <person name="Bonometti L."/>
            <person name="Westerberg I."/>
            <person name="Brannstrom I.O."/>
            <person name="Guillou S."/>
            <person name="Cros-Aarteil S."/>
            <person name="Calhoun S."/>
            <person name="Haridas S."/>
            <person name="Kuo A."/>
            <person name="Mondo S."/>
            <person name="Pangilinan J."/>
            <person name="Riley R."/>
            <person name="LaButti K."/>
            <person name="Andreopoulos B."/>
            <person name="Lipzen A."/>
            <person name="Chen C."/>
            <person name="Yan M."/>
            <person name="Daum C."/>
            <person name="Ng V."/>
            <person name="Clum A."/>
            <person name="Steindorff A."/>
            <person name="Ohm R.A."/>
            <person name="Martin F."/>
            <person name="Silar P."/>
            <person name="Natvig D.O."/>
            <person name="Lalanne C."/>
            <person name="Gautier V."/>
            <person name="Ament-Velasquez S.L."/>
            <person name="Kruys A."/>
            <person name="Hutchinson M.I."/>
            <person name="Powell A.J."/>
            <person name="Barry K."/>
            <person name="Miller A.N."/>
            <person name="Grigoriev I.V."/>
            <person name="Debuchy R."/>
            <person name="Gladieux P."/>
            <person name="Hiltunen Thoren M."/>
            <person name="Johannesson H."/>
        </authorList>
    </citation>
    <scope>NUCLEOTIDE SEQUENCE</scope>
    <source>
        <strain evidence="10">CBS 958.72</strain>
    </source>
</reference>
<protein>
    <recommendedName>
        <fullName evidence="12">Tat pathway signal sequence</fullName>
    </recommendedName>
</protein>
<evidence type="ECO:0000256" key="6">
    <source>
        <dbReference type="ARBA" id="ARBA00023180"/>
    </source>
</evidence>
<comment type="caution">
    <text evidence="10">The sequence shown here is derived from an EMBL/GenBank/DDBJ whole genome shotgun (WGS) entry which is preliminary data.</text>
</comment>
<gene>
    <name evidence="10" type="ORF">B0T24DRAFT_573178</name>
</gene>
<dbReference type="AlphaFoldDB" id="A0AAE0KHQ7"/>
<proteinExistence type="inferred from homology"/>
<accession>A0AAE0KHQ7</accession>
<keyword evidence="11" id="KW-1185">Reference proteome</keyword>
<organism evidence="10 11">
    <name type="scientific">Lasiosphaeria ovina</name>
    <dbReference type="NCBI Taxonomy" id="92902"/>
    <lineage>
        <taxon>Eukaryota</taxon>
        <taxon>Fungi</taxon>
        <taxon>Dikarya</taxon>
        <taxon>Ascomycota</taxon>
        <taxon>Pezizomycotina</taxon>
        <taxon>Sordariomycetes</taxon>
        <taxon>Sordariomycetidae</taxon>
        <taxon>Sordariales</taxon>
        <taxon>Lasiosphaeriaceae</taxon>
        <taxon>Lasiosphaeria</taxon>
    </lineage>
</organism>
<evidence type="ECO:0008006" key="12">
    <source>
        <dbReference type="Google" id="ProtNLM"/>
    </source>
</evidence>
<feature type="compositionally biased region" description="Acidic residues" evidence="8">
    <location>
        <begin position="278"/>
        <end position="287"/>
    </location>
</feature>
<dbReference type="GO" id="GO:0043386">
    <property type="term" value="P:mycotoxin biosynthetic process"/>
    <property type="evidence" value="ECO:0007669"/>
    <property type="project" value="InterPro"/>
</dbReference>
<reference evidence="10" key="2">
    <citation type="submission" date="2023-06" db="EMBL/GenBank/DDBJ databases">
        <authorList>
            <consortium name="Lawrence Berkeley National Laboratory"/>
            <person name="Haridas S."/>
            <person name="Hensen N."/>
            <person name="Bonometti L."/>
            <person name="Westerberg I."/>
            <person name="Brannstrom I.O."/>
            <person name="Guillou S."/>
            <person name="Cros-Aarteil S."/>
            <person name="Calhoun S."/>
            <person name="Kuo A."/>
            <person name="Mondo S."/>
            <person name="Pangilinan J."/>
            <person name="Riley R."/>
            <person name="Labutti K."/>
            <person name="Andreopoulos B."/>
            <person name="Lipzen A."/>
            <person name="Chen C."/>
            <person name="Yanf M."/>
            <person name="Daum C."/>
            <person name="Ng V."/>
            <person name="Clum A."/>
            <person name="Steindorff A."/>
            <person name="Ohm R."/>
            <person name="Martin F."/>
            <person name="Silar P."/>
            <person name="Natvig D."/>
            <person name="Lalanne C."/>
            <person name="Gautier V."/>
            <person name="Ament-Velasquez S.L."/>
            <person name="Kruys A."/>
            <person name="Hutchinson M.I."/>
            <person name="Powell A.J."/>
            <person name="Barry K."/>
            <person name="Miller A.N."/>
            <person name="Grigoriev I.V."/>
            <person name="Debuchy R."/>
            <person name="Gladieux P."/>
            <person name="Thoren M.H."/>
            <person name="Johannesson H."/>
        </authorList>
    </citation>
    <scope>NUCLEOTIDE SEQUENCE</scope>
    <source>
        <strain evidence="10">CBS 958.72</strain>
    </source>
</reference>
<evidence type="ECO:0000313" key="10">
    <source>
        <dbReference type="EMBL" id="KAK3376457.1"/>
    </source>
</evidence>
<keyword evidence="2 9" id="KW-0812">Transmembrane</keyword>
<comment type="similarity">
    <text evidence="7">Belongs to the ustYa family.</text>
</comment>
<dbReference type="EMBL" id="JAULSN010000003">
    <property type="protein sequence ID" value="KAK3376457.1"/>
    <property type="molecule type" value="Genomic_DNA"/>
</dbReference>
<dbReference type="GO" id="GO:0016020">
    <property type="term" value="C:membrane"/>
    <property type="evidence" value="ECO:0007669"/>
    <property type="project" value="UniProtKB-SubCell"/>
</dbReference>
<evidence type="ECO:0000256" key="3">
    <source>
        <dbReference type="ARBA" id="ARBA00022989"/>
    </source>
</evidence>
<dbReference type="PANTHER" id="PTHR33365:SF13">
    <property type="entry name" value="TAT PATHWAY SIGNAL SEQUENCE"/>
    <property type="match status" value="1"/>
</dbReference>